<feature type="domain" description="Major facilitator superfamily (MFS) profile" evidence="9">
    <location>
        <begin position="6"/>
        <end position="442"/>
    </location>
</feature>
<keyword evidence="11" id="KW-1185">Reference proteome</keyword>
<dbReference type="EMBL" id="BKCP01006294">
    <property type="protein sequence ID" value="GER42364.1"/>
    <property type="molecule type" value="Genomic_DNA"/>
</dbReference>
<evidence type="ECO:0000256" key="5">
    <source>
        <dbReference type="ARBA" id="ARBA00023136"/>
    </source>
</evidence>
<feature type="transmembrane region" description="Helical" evidence="7">
    <location>
        <begin position="493"/>
        <end position="514"/>
    </location>
</feature>
<dbReference type="GO" id="GO:0022857">
    <property type="term" value="F:transmembrane transporter activity"/>
    <property type="evidence" value="ECO:0007669"/>
    <property type="project" value="InterPro"/>
</dbReference>
<dbReference type="PROSITE" id="PS50850">
    <property type="entry name" value="MFS"/>
    <property type="match status" value="1"/>
</dbReference>
<dbReference type="Gene3D" id="1.20.1250.20">
    <property type="entry name" value="MFS general substrate transporter like domains"/>
    <property type="match status" value="3"/>
</dbReference>
<dbReference type="InterPro" id="IPR011701">
    <property type="entry name" value="MFS"/>
</dbReference>
<dbReference type="PANTHER" id="PTHR23504:SF95">
    <property type="entry name" value="MAJOR FACILITATOR SUPERFAMILY PROTEIN"/>
    <property type="match status" value="1"/>
</dbReference>
<evidence type="ECO:0000256" key="8">
    <source>
        <dbReference type="SAM" id="SignalP"/>
    </source>
</evidence>
<feature type="transmembrane region" description="Helical" evidence="7">
    <location>
        <begin position="184"/>
        <end position="203"/>
    </location>
</feature>
<organism evidence="10 11">
    <name type="scientific">Striga asiatica</name>
    <name type="common">Asiatic witchweed</name>
    <name type="synonym">Buchnera asiatica</name>
    <dbReference type="NCBI Taxonomy" id="4170"/>
    <lineage>
        <taxon>Eukaryota</taxon>
        <taxon>Viridiplantae</taxon>
        <taxon>Streptophyta</taxon>
        <taxon>Embryophyta</taxon>
        <taxon>Tracheophyta</taxon>
        <taxon>Spermatophyta</taxon>
        <taxon>Magnoliopsida</taxon>
        <taxon>eudicotyledons</taxon>
        <taxon>Gunneridae</taxon>
        <taxon>Pentapetalae</taxon>
        <taxon>asterids</taxon>
        <taxon>lamiids</taxon>
        <taxon>Lamiales</taxon>
        <taxon>Orobanchaceae</taxon>
        <taxon>Buchnereae</taxon>
        <taxon>Striga</taxon>
    </lineage>
</organism>
<evidence type="ECO:0000256" key="2">
    <source>
        <dbReference type="ARBA" id="ARBA00022448"/>
    </source>
</evidence>
<sequence length="766" mass="84156">MESWWRLSHLFVTVFLSNISEQLLHPAIPDVTMAAVCPGKDECSAAIYLTGFQQAIDIENSYSYLCQLMKIAGIGSVIMMPVIGNLSDAYGRKIILAIPLTLAIIPSVVLAWKRTTNFFYVYYAIKTLTSMVTQGGISCLALAYLADNVTESNRAPAFGILQGVISAAFLGGTFAARLLSTTQIFQVAAAVSILATVYMGVFLKEKPRKIEALEQPILSLVEIEEDSCIAPKKKELIGKIPSPFDIYRLLKSSVTFSLAACVTFFNSLAEAGLEACLMYFLKARFHFKKDQFADVLLIAYIGATISNMVFMPTLGPIIGEEKLLSLGLFAGFLNMFFDSIAWAPWVPYASASLGVFLFLTSPNLRSIVSKQVGSSEQGLAQGCILSITAFANVISPLIYSPLSALVLSEDSPFHFQGFSILCVGLAWLVGFFLSLMIPFLSRKKFSNELNWKNLMHLFVMVFLSYFATCVVNPTIADVTLAAVCPGKDECSLAIYLTGFQQAIGGLGSVIMMPLLGTLSDAYGRKVMLTIPLTLAIIPLLVMAVKRTTEFFYVYYVLKSLTAMVTDGGVAAVAAFTAAVYMRIFLKDTTRKVDELEQPILKNVTDRTNHVEHEPLKLSDLVKKVPLPKDIIRLLKSSFTLSLASFVAFFNSLAEAGIQAFLMYYLKARFQFGKDQFADIWLITYISATVSSMVLMPTLARFIGEETMLCMGLFVGFLNMLLDSIAWAPWGIAQGCLMAIASFANYNDKNTSIHVESKERAVFIGIK</sequence>
<keyword evidence="3 7" id="KW-0812">Transmembrane</keyword>
<feature type="transmembrane region" description="Helical" evidence="7">
    <location>
        <begin position="94"/>
        <end position="112"/>
    </location>
</feature>
<evidence type="ECO:0000313" key="11">
    <source>
        <dbReference type="Proteomes" id="UP000325081"/>
    </source>
</evidence>
<gene>
    <name evidence="10" type="ORF">STAS_19144</name>
</gene>
<keyword evidence="2" id="KW-0813">Transport</keyword>
<evidence type="ECO:0000256" key="3">
    <source>
        <dbReference type="ARBA" id="ARBA00022692"/>
    </source>
</evidence>
<feature type="transmembrane region" description="Helical" evidence="7">
    <location>
        <begin position="256"/>
        <end position="280"/>
    </location>
</feature>
<evidence type="ECO:0000256" key="4">
    <source>
        <dbReference type="ARBA" id="ARBA00022989"/>
    </source>
</evidence>
<evidence type="ECO:0000259" key="9">
    <source>
        <dbReference type="PROSITE" id="PS50850"/>
    </source>
</evidence>
<evidence type="ECO:0000256" key="6">
    <source>
        <dbReference type="ARBA" id="ARBA00044504"/>
    </source>
</evidence>
<comment type="subcellular location">
    <subcellularLocation>
        <location evidence="1">Membrane</location>
        <topology evidence="1">Multi-pass membrane protein</topology>
    </subcellularLocation>
</comment>
<keyword evidence="4 7" id="KW-1133">Transmembrane helix</keyword>
<comment type="caution">
    <text evidence="10">The sequence shown here is derived from an EMBL/GenBank/DDBJ whole genome shotgun (WGS) entry which is preliminary data.</text>
</comment>
<feature type="transmembrane region" description="Helical" evidence="7">
    <location>
        <begin position="526"/>
        <end position="544"/>
    </location>
</feature>
<reference evidence="11" key="1">
    <citation type="journal article" date="2019" name="Curr. Biol.">
        <title>Genome Sequence of Striga asiatica Provides Insight into the Evolution of Plant Parasitism.</title>
        <authorList>
            <person name="Yoshida S."/>
            <person name="Kim S."/>
            <person name="Wafula E.K."/>
            <person name="Tanskanen J."/>
            <person name="Kim Y.M."/>
            <person name="Honaas L."/>
            <person name="Yang Z."/>
            <person name="Spallek T."/>
            <person name="Conn C.E."/>
            <person name="Ichihashi Y."/>
            <person name="Cheong K."/>
            <person name="Cui S."/>
            <person name="Der J.P."/>
            <person name="Gundlach H."/>
            <person name="Jiao Y."/>
            <person name="Hori C."/>
            <person name="Ishida J.K."/>
            <person name="Kasahara H."/>
            <person name="Kiba T."/>
            <person name="Kim M.S."/>
            <person name="Koo N."/>
            <person name="Laohavisit A."/>
            <person name="Lee Y.H."/>
            <person name="Lumba S."/>
            <person name="McCourt P."/>
            <person name="Mortimer J.C."/>
            <person name="Mutuku J.M."/>
            <person name="Nomura T."/>
            <person name="Sasaki-Sekimoto Y."/>
            <person name="Seto Y."/>
            <person name="Wang Y."/>
            <person name="Wakatake T."/>
            <person name="Sakakibara H."/>
            <person name="Demura T."/>
            <person name="Yamaguchi S."/>
            <person name="Yoneyama K."/>
            <person name="Manabe R.I."/>
            <person name="Nelson D.C."/>
            <person name="Schulman A.H."/>
            <person name="Timko M.P."/>
            <person name="dePamphilis C.W."/>
            <person name="Choi D."/>
            <person name="Shirasu K."/>
        </authorList>
    </citation>
    <scope>NUCLEOTIDE SEQUENCE [LARGE SCALE GENOMIC DNA]</scope>
    <source>
        <strain evidence="11">cv. UVA1</strain>
    </source>
</reference>
<feature type="transmembrane region" description="Helical" evidence="7">
    <location>
        <begin position="118"/>
        <end position="145"/>
    </location>
</feature>
<feature type="transmembrane region" description="Helical" evidence="7">
    <location>
        <begin position="707"/>
        <end position="729"/>
    </location>
</feature>
<feature type="transmembrane region" description="Helical" evidence="7">
    <location>
        <begin position="556"/>
        <end position="581"/>
    </location>
</feature>
<evidence type="ECO:0000313" key="10">
    <source>
        <dbReference type="EMBL" id="GER42364.1"/>
    </source>
</evidence>
<dbReference type="SUPFAM" id="SSF103473">
    <property type="entry name" value="MFS general substrate transporter"/>
    <property type="match status" value="2"/>
</dbReference>
<dbReference type="AlphaFoldDB" id="A0A5A7QBD8"/>
<feature type="signal peptide" evidence="8">
    <location>
        <begin position="1"/>
        <end position="22"/>
    </location>
</feature>
<feature type="transmembrane region" description="Helical" evidence="7">
    <location>
        <begin position="418"/>
        <end position="441"/>
    </location>
</feature>
<keyword evidence="5 7" id="KW-0472">Membrane</keyword>
<dbReference type="InterPro" id="IPR020846">
    <property type="entry name" value="MFS_dom"/>
</dbReference>
<feature type="chain" id="PRO_5022834325" evidence="8">
    <location>
        <begin position="23"/>
        <end position="766"/>
    </location>
</feature>
<dbReference type="OrthoDB" id="419616at2759"/>
<accession>A0A5A7QBD8</accession>
<feature type="transmembrane region" description="Helical" evidence="7">
    <location>
        <begin position="157"/>
        <end position="178"/>
    </location>
</feature>
<name>A0A5A7QBD8_STRAF</name>
<evidence type="ECO:0000256" key="7">
    <source>
        <dbReference type="SAM" id="Phobius"/>
    </source>
</evidence>
<evidence type="ECO:0000256" key="1">
    <source>
        <dbReference type="ARBA" id="ARBA00004141"/>
    </source>
</evidence>
<dbReference type="PANTHER" id="PTHR23504">
    <property type="entry name" value="MAJOR FACILITATOR SUPERFAMILY DOMAIN-CONTAINING PROTEIN 10"/>
    <property type="match status" value="1"/>
</dbReference>
<feature type="transmembrane region" description="Helical" evidence="7">
    <location>
        <begin position="348"/>
        <end position="367"/>
    </location>
</feature>
<proteinExistence type="inferred from homology"/>
<keyword evidence="8" id="KW-0732">Signal</keyword>
<dbReference type="Proteomes" id="UP000325081">
    <property type="component" value="Unassembled WGS sequence"/>
</dbReference>
<feature type="transmembrane region" description="Helical" evidence="7">
    <location>
        <begin position="379"/>
        <end position="398"/>
    </location>
</feature>
<dbReference type="Pfam" id="PF07690">
    <property type="entry name" value="MFS_1"/>
    <property type="match status" value="1"/>
</dbReference>
<protein>
    <submittedName>
        <fullName evidence="10">Major facilitator superfamily protein</fullName>
    </submittedName>
</protein>
<feature type="transmembrane region" description="Helical" evidence="7">
    <location>
        <begin position="677"/>
        <end position="695"/>
    </location>
</feature>
<feature type="non-terminal residue" evidence="10">
    <location>
        <position position="766"/>
    </location>
</feature>
<feature type="transmembrane region" description="Helical" evidence="7">
    <location>
        <begin position="62"/>
        <end position="82"/>
    </location>
</feature>
<dbReference type="GO" id="GO:0016020">
    <property type="term" value="C:membrane"/>
    <property type="evidence" value="ECO:0007669"/>
    <property type="project" value="UniProtKB-SubCell"/>
</dbReference>
<feature type="transmembrane region" description="Helical" evidence="7">
    <location>
        <begin position="453"/>
        <end position="473"/>
    </location>
</feature>
<dbReference type="InterPro" id="IPR036259">
    <property type="entry name" value="MFS_trans_sf"/>
</dbReference>
<feature type="transmembrane region" description="Helical" evidence="7">
    <location>
        <begin position="292"/>
        <end position="311"/>
    </location>
</feature>
<dbReference type="CDD" id="cd17330">
    <property type="entry name" value="MFS_SLC46_TetA_like"/>
    <property type="match status" value="1"/>
</dbReference>
<comment type="similarity">
    <text evidence="6">Belongs to the major facilitator superfamily. Phosphate:H(+) symporter (TC 2.A.1.9) family.</text>
</comment>
<feature type="transmembrane region" description="Helical" evidence="7">
    <location>
        <begin position="638"/>
        <end position="665"/>
    </location>
</feature>